<evidence type="ECO:0000256" key="7">
    <source>
        <dbReference type="ARBA" id="ARBA00070406"/>
    </source>
</evidence>
<feature type="domain" description="HTH iclR-type" evidence="9">
    <location>
        <begin position="149"/>
        <end position="210"/>
    </location>
</feature>
<reference evidence="11 12" key="1">
    <citation type="journal article" date="2014" name="Genome Announc.">
        <title>Draft Genome Sequence of Streptomyces fradiae ATCC 19609, a Strain Highly Sensitive to Antibiotics.</title>
        <authorList>
            <person name="Bekker O.B."/>
            <person name="Klimina K.M."/>
            <person name="Vatlin A.A."/>
            <person name="Zakharevich N.V."/>
            <person name="Kasianov A.S."/>
            <person name="Danilenko V.N."/>
        </authorList>
    </citation>
    <scope>NUCLEOTIDE SEQUENCE [LARGE SCALE GENOMIC DNA]</scope>
    <source>
        <strain evidence="11 12">ATCC 19609</strain>
    </source>
</reference>
<sequence>MPPASGVWLTRGRLPRTVGARHRARTSGTAGPGGQPNGRWRCRLRRGNTSRSAVPRISTRATASCTLTGAAGRHPVSCRRARRTDGTGAPVGNATADGAEQTGREPPAAEPHTRGWGSRTGPLSHSPGSQRPRTGQPGGIRRVPQSGSGPVLGRALRILGAFSTDHPELSLSELSRKSGLPVSTVHRMLGELTAWGALERGADGRYRIGLRLWQVGSLAPRSQGLREHAMPFLQDLSQITRENVQLAVREGAELVFVERIAGSGAVPVLTRVGGRFALTATGVGLVLLAHAPVDVQEQVLTGPLEHFTPRTITDPQVLRRLLADIRANGYAVSERQVTMDSLSVAAPVRDGDNAVIAAVSLVVHHGSASPRALAQLVCTSARAISRAMAAPRT</sequence>
<gene>
    <name evidence="11" type="ORF">SFRA_023295</name>
</gene>
<keyword evidence="5" id="KW-0804">Transcription</keyword>
<evidence type="ECO:0000256" key="2">
    <source>
        <dbReference type="ARBA" id="ARBA00023015"/>
    </source>
</evidence>
<dbReference type="GO" id="GO:0003700">
    <property type="term" value="F:DNA-binding transcription factor activity"/>
    <property type="evidence" value="ECO:0007669"/>
    <property type="project" value="TreeGrafter"/>
</dbReference>
<evidence type="ECO:0000256" key="8">
    <source>
        <dbReference type="SAM" id="MobiDB-lite"/>
    </source>
</evidence>
<evidence type="ECO:0000313" key="11">
    <source>
        <dbReference type="EMBL" id="RKM92843.1"/>
    </source>
</evidence>
<dbReference type="Proteomes" id="UP000028058">
    <property type="component" value="Unassembled WGS sequence"/>
</dbReference>
<dbReference type="InterPro" id="IPR029016">
    <property type="entry name" value="GAF-like_dom_sf"/>
</dbReference>
<keyword evidence="1" id="KW-0319">Glycerol metabolism</keyword>
<dbReference type="InterPro" id="IPR036388">
    <property type="entry name" value="WH-like_DNA-bd_sf"/>
</dbReference>
<feature type="region of interest" description="Disordered" evidence="8">
    <location>
        <begin position="70"/>
        <end position="149"/>
    </location>
</feature>
<dbReference type="InterPro" id="IPR014757">
    <property type="entry name" value="Tscrpt_reg_IclR_C"/>
</dbReference>
<dbReference type="FunFam" id="1.10.10.10:FF:000056">
    <property type="entry name" value="IclR family transcriptional regulator"/>
    <property type="match status" value="1"/>
</dbReference>
<dbReference type="Gene3D" id="1.10.10.10">
    <property type="entry name" value="Winged helix-like DNA-binding domain superfamily/Winged helix DNA-binding domain"/>
    <property type="match status" value="1"/>
</dbReference>
<dbReference type="GO" id="GO:0003677">
    <property type="term" value="F:DNA binding"/>
    <property type="evidence" value="ECO:0007669"/>
    <property type="project" value="UniProtKB-KW"/>
</dbReference>
<keyword evidence="2" id="KW-0805">Transcription regulation</keyword>
<accession>A0A3R7HXH2</accession>
<evidence type="ECO:0000259" key="10">
    <source>
        <dbReference type="PROSITE" id="PS51078"/>
    </source>
</evidence>
<feature type="domain" description="IclR-ED" evidence="10">
    <location>
        <begin position="211"/>
        <end position="390"/>
    </location>
</feature>
<evidence type="ECO:0000256" key="3">
    <source>
        <dbReference type="ARBA" id="ARBA00023125"/>
    </source>
</evidence>
<organism evidence="11 12">
    <name type="scientific">Streptomyces xinghaiensis</name>
    <dbReference type="NCBI Taxonomy" id="1038928"/>
    <lineage>
        <taxon>Bacteria</taxon>
        <taxon>Bacillati</taxon>
        <taxon>Actinomycetota</taxon>
        <taxon>Actinomycetes</taxon>
        <taxon>Kitasatosporales</taxon>
        <taxon>Streptomycetaceae</taxon>
        <taxon>Streptomyces</taxon>
    </lineage>
</organism>
<dbReference type="GO" id="GO:0006071">
    <property type="term" value="P:glycerol metabolic process"/>
    <property type="evidence" value="ECO:0007669"/>
    <property type="project" value="UniProtKB-KW"/>
</dbReference>
<keyword evidence="12" id="KW-1185">Reference proteome</keyword>
<evidence type="ECO:0000256" key="5">
    <source>
        <dbReference type="ARBA" id="ARBA00023163"/>
    </source>
</evidence>
<evidence type="ECO:0000256" key="6">
    <source>
        <dbReference type="ARBA" id="ARBA00058938"/>
    </source>
</evidence>
<dbReference type="PROSITE" id="PS51078">
    <property type="entry name" value="ICLR_ED"/>
    <property type="match status" value="1"/>
</dbReference>
<name>A0A3R7HXH2_9ACTN</name>
<keyword evidence="4" id="KW-0010">Activator</keyword>
<dbReference type="GO" id="GO:0045892">
    <property type="term" value="P:negative regulation of DNA-templated transcription"/>
    <property type="evidence" value="ECO:0007669"/>
    <property type="project" value="TreeGrafter"/>
</dbReference>
<evidence type="ECO:0000256" key="1">
    <source>
        <dbReference type="ARBA" id="ARBA00022798"/>
    </source>
</evidence>
<dbReference type="InterPro" id="IPR005471">
    <property type="entry name" value="Tscrpt_reg_IclR_N"/>
</dbReference>
<feature type="region of interest" description="Disordered" evidence="8">
    <location>
        <begin position="1"/>
        <end position="40"/>
    </location>
</feature>
<comment type="function">
    <text evidence="6">May be an activator protein for the gylABX operon.</text>
</comment>
<dbReference type="OrthoDB" id="60629at2"/>
<keyword evidence="3" id="KW-0238">DNA-binding</keyword>
<dbReference type="PANTHER" id="PTHR30136:SF24">
    <property type="entry name" value="HTH-TYPE TRANSCRIPTIONAL REPRESSOR ALLR"/>
    <property type="match status" value="1"/>
</dbReference>
<feature type="compositionally biased region" description="Polar residues" evidence="8">
    <location>
        <begin position="121"/>
        <end position="133"/>
    </location>
</feature>
<comment type="caution">
    <text evidence="11">The sequence shown here is derived from an EMBL/GenBank/DDBJ whole genome shotgun (WGS) entry which is preliminary data.</text>
</comment>
<dbReference type="Pfam" id="PF09339">
    <property type="entry name" value="HTH_IclR"/>
    <property type="match status" value="1"/>
</dbReference>
<dbReference type="SUPFAM" id="SSF46785">
    <property type="entry name" value="Winged helix' DNA-binding domain"/>
    <property type="match status" value="1"/>
</dbReference>
<evidence type="ECO:0000259" key="9">
    <source>
        <dbReference type="PROSITE" id="PS51077"/>
    </source>
</evidence>
<dbReference type="InterPro" id="IPR050707">
    <property type="entry name" value="HTH_MetabolicPath_Reg"/>
</dbReference>
<dbReference type="EMBL" id="JNAD02000012">
    <property type="protein sequence ID" value="RKM92843.1"/>
    <property type="molecule type" value="Genomic_DNA"/>
</dbReference>
<dbReference type="SUPFAM" id="SSF55781">
    <property type="entry name" value="GAF domain-like"/>
    <property type="match status" value="1"/>
</dbReference>
<protein>
    <recommendedName>
        <fullName evidence="7">Glycerol operon regulatory protein</fullName>
    </recommendedName>
</protein>
<dbReference type="InterPro" id="IPR036390">
    <property type="entry name" value="WH_DNA-bd_sf"/>
</dbReference>
<dbReference type="Pfam" id="PF01614">
    <property type="entry name" value="IclR_C"/>
    <property type="match status" value="1"/>
</dbReference>
<evidence type="ECO:0000313" key="12">
    <source>
        <dbReference type="Proteomes" id="UP000028058"/>
    </source>
</evidence>
<proteinExistence type="predicted"/>
<evidence type="ECO:0000256" key="4">
    <source>
        <dbReference type="ARBA" id="ARBA00023159"/>
    </source>
</evidence>
<dbReference type="PANTHER" id="PTHR30136">
    <property type="entry name" value="HELIX-TURN-HELIX TRANSCRIPTIONAL REGULATOR, ICLR FAMILY"/>
    <property type="match status" value="1"/>
</dbReference>
<dbReference type="AlphaFoldDB" id="A0A3R7HXH2"/>
<dbReference type="PROSITE" id="PS51077">
    <property type="entry name" value="HTH_ICLR"/>
    <property type="match status" value="1"/>
</dbReference>
<dbReference type="SMART" id="SM00346">
    <property type="entry name" value="HTH_ICLR"/>
    <property type="match status" value="1"/>
</dbReference>
<dbReference type="Gene3D" id="3.30.450.40">
    <property type="match status" value="1"/>
</dbReference>